<evidence type="ECO:0000313" key="1">
    <source>
        <dbReference type="EnsemblPlants" id="AVESA.00010b.r2.2CG0312300.1.CDS"/>
    </source>
</evidence>
<dbReference type="EnsemblPlants" id="AVESA.00010b.r2.2CG0312300.1">
    <property type="protein sequence ID" value="AVESA.00010b.r2.2CG0312300.1.CDS"/>
    <property type="gene ID" value="AVESA.00010b.r2.2CG0312300"/>
</dbReference>
<keyword evidence="2" id="KW-1185">Reference proteome</keyword>
<organism evidence="1 2">
    <name type="scientific">Avena sativa</name>
    <name type="common">Oat</name>
    <dbReference type="NCBI Taxonomy" id="4498"/>
    <lineage>
        <taxon>Eukaryota</taxon>
        <taxon>Viridiplantae</taxon>
        <taxon>Streptophyta</taxon>
        <taxon>Embryophyta</taxon>
        <taxon>Tracheophyta</taxon>
        <taxon>Spermatophyta</taxon>
        <taxon>Magnoliopsida</taxon>
        <taxon>Liliopsida</taxon>
        <taxon>Poales</taxon>
        <taxon>Poaceae</taxon>
        <taxon>BOP clade</taxon>
        <taxon>Pooideae</taxon>
        <taxon>Poodae</taxon>
        <taxon>Poeae</taxon>
        <taxon>Poeae Chloroplast Group 1 (Aveneae type)</taxon>
        <taxon>Aveninae</taxon>
        <taxon>Avena</taxon>
    </lineage>
</organism>
<reference evidence="1" key="2">
    <citation type="submission" date="2025-09" db="UniProtKB">
        <authorList>
            <consortium name="EnsemblPlants"/>
        </authorList>
    </citation>
    <scope>IDENTIFICATION</scope>
</reference>
<reference evidence="1" key="1">
    <citation type="submission" date="2021-05" db="EMBL/GenBank/DDBJ databases">
        <authorList>
            <person name="Scholz U."/>
            <person name="Mascher M."/>
            <person name="Fiebig A."/>
        </authorList>
    </citation>
    <scope>NUCLEOTIDE SEQUENCE [LARGE SCALE GENOMIC DNA]</scope>
</reference>
<accession>A0ACD5US66</accession>
<proteinExistence type="predicted"/>
<sequence length="537" mass="59847">MPRNDHEANGSRSGNTRSRNLTLKEGAGFFSQPERGERRPPTLATDGRAATSGARAATGGARAATGGARARAQGLRRKGKGARSAAGQGLRRGKGSDWRSCGDRRGGARSTSSPSDGASQVHLHDADVTALLPPPPYQVTMAQRARWTSQYEKGLVDVLTEYNFSHYRDQNGWTTEGWNRIVKDLNDQFPEAKFVKSQVQDKEGQLKKEYKVVKSIVNRSGISWNSTSCMINTTPEKWEKIVEEDPKFRRLQGKEFPLFDALDLLYEGNIAQGKHCVTSSQPPHITSRERQSDERQSTRNVAPKISAMTSQRFSEDEGQNRFSEVERTSASGRSLSYQSQNDDELNPQGGEGDEDVQRSFDQENSRSGNGGAESARARKHRSHTSFPVPRIEETMSEFVKLKREQAGIKEQASGKQYSIPKCLEVLNVMVDVSDEIKILASDVFKDASNKDLFLSYDPRLRGLWLKKSMQSYEFHLAIEPLNGGNYGSWREKVEMGLAFLDLDLALIETCPKEPENPVRGEKKVKMTSTKGSMTMDQ</sequence>
<protein>
    <submittedName>
        <fullName evidence="1">Uncharacterized protein</fullName>
    </submittedName>
</protein>
<name>A0ACD5US66_AVESA</name>
<evidence type="ECO:0000313" key="2">
    <source>
        <dbReference type="Proteomes" id="UP001732700"/>
    </source>
</evidence>
<dbReference type="Proteomes" id="UP001732700">
    <property type="component" value="Chromosome 2C"/>
</dbReference>